<evidence type="ECO:0000256" key="3">
    <source>
        <dbReference type="ARBA" id="ARBA00022741"/>
    </source>
</evidence>
<keyword evidence="3" id="KW-0547">Nucleotide-binding</keyword>
<dbReference type="InterPro" id="IPR027417">
    <property type="entry name" value="P-loop_NTPase"/>
</dbReference>
<feature type="domain" description="ABC transporter" evidence="6">
    <location>
        <begin position="4"/>
        <end position="238"/>
    </location>
</feature>
<sequence length="576" mass="60267">MDALTYHGFTFAYPHGSPVLADVDWSVPAGAFAVLVGATGSGKTTLLRCAKPELAPVGERAGAVLLGGEPLAAGGREPRIGYVSQDADNQIVCDKVWHELAFGLENLGTPPDDMRRRVAEVAHFFGMEPWFRRSAEELSGGQKALVCLASVLVMQPSVLLLDEPTAQLDPVAQKSFLHALFRLNRELGLTVVVATHSPETMVDYATMAARVVGGRVAPASLDEFRYGRGKIAGEGREGAEGGCAAGAASERAAAASAAAPGGPGALPGVSGGRGVLAGAAAGVPGGRAAGAPAPEGAPALRFSDAWFRYDRAADWVLRGLDLTLGEGRIHAIVGGNGCGKSTLLRAAAGTLRLERGKLANALRADQALLPQNPKMLLVCDTVAEELAEWADAGGYGPDAIARVAGQLGLAGLDDRHPYDLSGGQQQKLALAKLLLVEPRLLLMDEPTKGLDAPSRLEIARILRHLRAEGRTIVLVTHDVAFASRVADTMTMLFDGEVACTQPPAEFCERNLFYRPQPDGFTILWDAQEEKEGARKRASALAGEGSQLDGPTASRDAQDAGWPDGPAAPRGERGAGR</sequence>
<keyword evidence="4 7" id="KW-0067">ATP-binding</keyword>
<dbReference type="CDD" id="cd03225">
    <property type="entry name" value="ABC_cobalt_CbiO_domain1"/>
    <property type="match status" value="1"/>
</dbReference>
<gene>
    <name evidence="7" type="ORF">LPT13_02205</name>
</gene>
<dbReference type="RefSeq" id="WP_242163043.1">
    <property type="nucleotide sequence ID" value="NZ_JAJMLW010000001.1"/>
</dbReference>
<dbReference type="InterPro" id="IPR050095">
    <property type="entry name" value="ECF_ABC_transporter_ATP-bd"/>
</dbReference>
<reference evidence="7" key="1">
    <citation type="submission" date="2021-11" db="EMBL/GenBank/DDBJ databases">
        <title>A Novel Adlercreutzia Species, isolated from a Allomyrina dichotoma larva feces.</title>
        <authorList>
            <person name="Suh M.K."/>
        </authorList>
    </citation>
    <scope>NUCLEOTIDE SEQUENCE</scope>
    <source>
        <strain evidence="7">JBNU-10</strain>
    </source>
</reference>
<evidence type="ECO:0000256" key="2">
    <source>
        <dbReference type="ARBA" id="ARBA00022448"/>
    </source>
</evidence>
<keyword evidence="8" id="KW-1185">Reference proteome</keyword>
<evidence type="ECO:0000313" key="8">
    <source>
        <dbReference type="Proteomes" id="UP001430755"/>
    </source>
</evidence>
<keyword evidence="2" id="KW-0813">Transport</keyword>
<comment type="similarity">
    <text evidence="1">Belongs to the ABC transporter superfamily.</text>
</comment>
<evidence type="ECO:0000256" key="4">
    <source>
        <dbReference type="ARBA" id="ARBA00022840"/>
    </source>
</evidence>
<proteinExistence type="inferred from homology"/>
<dbReference type="InterPro" id="IPR003593">
    <property type="entry name" value="AAA+_ATPase"/>
</dbReference>
<dbReference type="GO" id="GO:0005524">
    <property type="term" value="F:ATP binding"/>
    <property type="evidence" value="ECO:0007669"/>
    <property type="project" value="UniProtKB-KW"/>
</dbReference>
<evidence type="ECO:0000313" key="7">
    <source>
        <dbReference type="EMBL" id="MCI2241164.1"/>
    </source>
</evidence>
<accession>A0ABS9WEC4</accession>
<name>A0ABS9WEC4_9ACTN</name>
<dbReference type="InterPro" id="IPR017871">
    <property type="entry name" value="ABC_transporter-like_CS"/>
</dbReference>
<protein>
    <submittedName>
        <fullName evidence="7">ATP-binding cassette domain-containing protein</fullName>
    </submittedName>
</protein>
<evidence type="ECO:0000256" key="1">
    <source>
        <dbReference type="ARBA" id="ARBA00005417"/>
    </source>
</evidence>
<dbReference type="PANTHER" id="PTHR43553:SF24">
    <property type="entry name" value="ENERGY-COUPLING FACTOR TRANSPORTER ATP-BINDING PROTEIN ECFA1"/>
    <property type="match status" value="1"/>
</dbReference>
<dbReference type="Pfam" id="PF00005">
    <property type="entry name" value="ABC_tran"/>
    <property type="match status" value="2"/>
</dbReference>
<feature type="domain" description="ABC transporter" evidence="6">
    <location>
        <begin position="300"/>
        <end position="519"/>
    </location>
</feature>
<evidence type="ECO:0000259" key="6">
    <source>
        <dbReference type="PROSITE" id="PS50893"/>
    </source>
</evidence>
<dbReference type="Gene3D" id="3.40.50.300">
    <property type="entry name" value="P-loop containing nucleotide triphosphate hydrolases"/>
    <property type="match status" value="2"/>
</dbReference>
<dbReference type="SMART" id="SM00382">
    <property type="entry name" value="AAA"/>
    <property type="match status" value="2"/>
</dbReference>
<dbReference type="PROSITE" id="PS00211">
    <property type="entry name" value="ABC_TRANSPORTER_1"/>
    <property type="match status" value="2"/>
</dbReference>
<dbReference type="SUPFAM" id="SSF52540">
    <property type="entry name" value="P-loop containing nucleoside triphosphate hydrolases"/>
    <property type="match status" value="2"/>
</dbReference>
<evidence type="ECO:0000256" key="5">
    <source>
        <dbReference type="SAM" id="MobiDB-lite"/>
    </source>
</evidence>
<comment type="caution">
    <text evidence="7">The sequence shown here is derived from an EMBL/GenBank/DDBJ whole genome shotgun (WGS) entry which is preliminary data.</text>
</comment>
<feature type="region of interest" description="Disordered" evidence="5">
    <location>
        <begin position="533"/>
        <end position="576"/>
    </location>
</feature>
<dbReference type="PANTHER" id="PTHR43553">
    <property type="entry name" value="HEAVY METAL TRANSPORTER"/>
    <property type="match status" value="1"/>
</dbReference>
<dbReference type="InterPro" id="IPR015856">
    <property type="entry name" value="ABC_transpr_CbiO/EcfA_su"/>
</dbReference>
<organism evidence="7 8">
    <name type="scientific">Adlercreutzia faecimuris</name>
    <dbReference type="NCBI Taxonomy" id="2897341"/>
    <lineage>
        <taxon>Bacteria</taxon>
        <taxon>Bacillati</taxon>
        <taxon>Actinomycetota</taxon>
        <taxon>Coriobacteriia</taxon>
        <taxon>Eggerthellales</taxon>
        <taxon>Eggerthellaceae</taxon>
        <taxon>Adlercreutzia</taxon>
    </lineage>
</organism>
<dbReference type="Proteomes" id="UP001430755">
    <property type="component" value="Unassembled WGS sequence"/>
</dbReference>
<dbReference type="EMBL" id="JAJMLW010000001">
    <property type="protein sequence ID" value="MCI2241164.1"/>
    <property type="molecule type" value="Genomic_DNA"/>
</dbReference>
<dbReference type="PROSITE" id="PS50893">
    <property type="entry name" value="ABC_TRANSPORTER_2"/>
    <property type="match status" value="2"/>
</dbReference>
<dbReference type="InterPro" id="IPR003439">
    <property type="entry name" value="ABC_transporter-like_ATP-bd"/>
</dbReference>